<evidence type="ECO:0000256" key="1">
    <source>
        <dbReference type="ARBA" id="ARBA00004651"/>
    </source>
</evidence>
<evidence type="ECO:0000313" key="7">
    <source>
        <dbReference type="EMBL" id="PHZ84841.1"/>
    </source>
</evidence>
<protein>
    <recommendedName>
        <fullName evidence="9">Polysaccharide biosynthesis protein</fullName>
    </recommendedName>
</protein>
<feature type="transmembrane region" description="Helical" evidence="6">
    <location>
        <begin position="62"/>
        <end position="81"/>
    </location>
</feature>
<evidence type="ECO:0000256" key="2">
    <source>
        <dbReference type="ARBA" id="ARBA00022475"/>
    </source>
</evidence>
<feature type="transmembrane region" description="Helical" evidence="6">
    <location>
        <begin position="101"/>
        <end position="119"/>
    </location>
</feature>
<feature type="transmembrane region" description="Helical" evidence="6">
    <location>
        <begin position="394"/>
        <end position="416"/>
    </location>
</feature>
<sequence length="422" mass="47833">MKSPNVARMKNITRSVSDKGFFHLLSSNFAVQFLGFGVILFLPSVLSPSEIGNARLLQSYSVLFILIGTFGYNVALLKVCAENITREEKAEVFKYCLYRTFFFSIISYVSLLVVNFFYIRGVNEVLGQWMPIYGVVIPFAAIVYCLTAYLQSQKRIKDVAKAQVIVRLTFLFLIILATYFFGFIGFVLSTIISYFVGIFPFALFIPLAIFEGVGETNRKDQINHYAYFTFFGVVVTTIGQYADLYLLDFLKVPDDRLGVYSYSILFLQAGMVVVNTVQSIVSPYISERQDNKEWVWVKTCYYQLLSFIFSIFIATGLYGGAILLTRYYLGEEYAELPDFVLGISGRFLIWSCFAVVGASLVGLGRFKEGFYLALITTPTGIILGYLFFPIWDIYGIIIAQMIAATLTLLGCWAVFWRATRRS</sequence>
<keyword evidence="2" id="KW-1003">Cell membrane</keyword>
<keyword evidence="4 6" id="KW-1133">Transmembrane helix</keyword>
<organism evidence="7 8">
    <name type="scientific">Paremcibacter congregatus</name>
    <dbReference type="NCBI Taxonomy" id="2043170"/>
    <lineage>
        <taxon>Bacteria</taxon>
        <taxon>Pseudomonadati</taxon>
        <taxon>Pseudomonadota</taxon>
        <taxon>Alphaproteobacteria</taxon>
        <taxon>Emcibacterales</taxon>
        <taxon>Emcibacteraceae</taxon>
        <taxon>Paremcibacter</taxon>
    </lineage>
</organism>
<evidence type="ECO:0000256" key="3">
    <source>
        <dbReference type="ARBA" id="ARBA00022692"/>
    </source>
</evidence>
<dbReference type="Proteomes" id="UP000229730">
    <property type="component" value="Unassembled WGS sequence"/>
</dbReference>
<evidence type="ECO:0000256" key="6">
    <source>
        <dbReference type="SAM" id="Phobius"/>
    </source>
</evidence>
<dbReference type="EMBL" id="PDEM01000020">
    <property type="protein sequence ID" value="PHZ84841.1"/>
    <property type="molecule type" value="Genomic_DNA"/>
</dbReference>
<reference evidence="7 8" key="1">
    <citation type="submission" date="2017-10" db="EMBL/GenBank/DDBJ databases">
        <title>Frigbacter circumglobatus gen. nov. sp. nov., isolated from sediment cultured in situ.</title>
        <authorList>
            <person name="Zhao Z."/>
        </authorList>
    </citation>
    <scope>NUCLEOTIDE SEQUENCE [LARGE SCALE GENOMIC DNA]</scope>
    <source>
        <strain evidence="7 8">ZYL</strain>
    </source>
</reference>
<feature type="transmembrane region" description="Helical" evidence="6">
    <location>
        <begin position="301"/>
        <end position="323"/>
    </location>
</feature>
<feature type="transmembrane region" description="Helical" evidence="6">
    <location>
        <begin position="164"/>
        <end position="185"/>
    </location>
</feature>
<feature type="transmembrane region" description="Helical" evidence="6">
    <location>
        <begin position="343"/>
        <end position="363"/>
    </location>
</feature>
<gene>
    <name evidence="7" type="ORF">CRD36_08925</name>
</gene>
<proteinExistence type="predicted"/>
<keyword evidence="8" id="KW-1185">Reference proteome</keyword>
<dbReference type="PANTHER" id="PTHR30250">
    <property type="entry name" value="PST FAMILY PREDICTED COLANIC ACID TRANSPORTER"/>
    <property type="match status" value="1"/>
</dbReference>
<feature type="transmembrane region" description="Helical" evidence="6">
    <location>
        <begin position="259"/>
        <end position="281"/>
    </location>
</feature>
<evidence type="ECO:0000256" key="4">
    <source>
        <dbReference type="ARBA" id="ARBA00022989"/>
    </source>
</evidence>
<accession>A0A2G4YR92</accession>
<feature type="transmembrane region" description="Helical" evidence="6">
    <location>
        <begin position="225"/>
        <end position="247"/>
    </location>
</feature>
<keyword evidence="3 6" id="KW-0812">Transmembrane</keyword>
<feature type="transmembrane region" description="Helical" evidence="6">
    <location>
        <begin position="131"/>
        <end position="152"/>
    </location>
</feature>
<evidence type="ECO:0000256" key="5">
    <source>
        <dbReference type="ARBA" id="ARBA00023136"/>
    </source>
</evidence>
<comment type="subcellular location">
    <subcellularLocation>
        <location evidence="1">Cell membrane</location>
        <topology evidence="1">Multi-pass membrane protein</topology>
    </subcellularLocation>
</comment>
<dbReference type="RefSeq" id="WP_099472413.1">
    <property type="nucleotide sequence ID" value="NZ_CP041025.1"/>
</dbReference>
<name>A0A2G4YR92_9PROT</name>
<dbReference type="AlphaFoldDB" id="A0A2G4YR92"/>
<evidence type="ECO:0008006" key="9">
    <source>
        <dbReference type="Google" id="ProtNLM"/>
    </source>
</evidence>
<evidence type="ECO:0000313" key="8">
    <source>
        <dbReference type="Proteomes" id="UP000229730"/>
    </source>
</evidence>
<dbReference type="GO" id="GO:0005886">
    <property type="term" value="C:plasma membrane"/>
    <property type="evidence" value="ECO:0007669"/>
    <property type="project" value="UniProtKB-SubCell"/>
</dbReference>
<dbReference type="Pfam" id="PF01943">
    <property type="entry name" value="Polysacc_synt"/>
    <property type="match status" value="1"/>
</dbReference>
<dbReference type="OrthoDB" id="43925at2"/>
<dbReference type="PANTHER" id="PTHR30250:SF11">
    <property type="entry name" value="O-ANTIGEN TRANSPORTER-RELATED"/>
    <property type="match status" value="1"/>
</dbReference>
<comment type="caution">
    <text evidence="7">The sequence shown here is derived from an EMBL/GenBank/DDBJ whole genome shotgun (WGS) entry which is preliminary data.</text>
</comment>
<dbReference type="InterPro" id="IPR050833">
    <property type="entry name" value="Poly_Biosynth_Transport"/>
</dbReference>
<feature type="transmembrane region" description="Helical" evidence="6">
    <location>
        <begin position="370"/>
        <end position="388"/>
    </location>
</feature>
<feature type="transmembrane region" description="Helical" evidence="6">
    <location>
        <begin position="21"/>
        <end position="42"/>
    </location>
</feature>
<dbReference type="InterPro" id="IPR002797">
    <property type="entry name" value="Polysacc_synth"/>
</dbReference>
<keyword evidence="5 6" id="KW-0472">Membrane</keyword>
<dbReference type="InParanoid" id="A0A2G4YR92"/>
<feature type="transmembrane region" description="Helical" evidence="6">
    <location>
        <begin position="191"/>
        <end position="213"/>
    </location>
</feature>